<organism evidence="12 13">
    <name type="scientific">Marseilla massiliensis</name>
    <dbReference type="NCBI Taxonomy" id="1841864"/>
    <lineage>
        <taxon>Bacteria</taxon>
        <taxon>Pseudomonadati</taxon>
        <taxon>Bacteroidota</taxon>
        <taxon>Bacteroidia</taxon>
        <taxon>Bacteroidales</taxon>
        <taxon>Prevotellaceae</taxon>
        <taxon>Marseilla</taxon>
    </lineage>
</organism>
<dbReference type="InterPro" id="IPR044068">
    <property type="entry name" value="CB"/>
</dbReference>
<dbReference type="InterPro" id="IPR013762">
    <property type="entry name" value="Integrase-like_cat_sf"/>
</dbReference>
<evidence type="ECO:0000256" key="8">
    <source>
        <dbReference type="ARBA" id="ARBA00023306"/>
    </source>
</evidence>
<dbReference type="InterPro" id="IPR050090">
    <property type="entry name" value="Tyrosine_recombinase_XerCD"/>
</dbReference>
<dbReference type="InterPro" id="IPR004107">
    <property type="entry name" value="Integrase_SAM-like_N"/>
</dbReference>
<evidence type="ECO:0000256" key="6">
    <source>
        <dbReference type="ARBA" id="ARBA00023125"/>
    </source>
</evidence>
<evidence type="ECO:0000256" key="1">
    <source>
        <dbReference type="ARBA" id="ARBA00004496"/>
    </source>
</evidence>
<dbReference type="PANTHER" id="PTHR30349:SF77">
    <property type="entry name" value="TYROSINE RECOMBINASE XERC"/>
    <property type="match status" value="1"/>
</dbReference>
<evidence type="ECO:0000313" key="12">
    <source>
        <dbReference type="EMBL" id="MBM6661752.1"/>
    </source>
</evidence>
<comment type="subcellular location">
    <subcellularLocation>
        <location evidence="1">Cytoplasm</location>
    </subcellularLocation>
</comment>
<keyword evidence="8" id="KW-0131">Cell cycle</keyword>
<evidence type="ECO:0000256" key="7">
    <source>
        <dbReference type="ARBA" id="ARBA00023172"/>
    </source>
</evidence>
<keyword evidence="7" id="KW-0233">DNA recombination</keyword>
<evidence type="ECO:0000256" key="4">
    <source>
        <dbReference type="ARBA" id="ARBA00022829"/>
    </source>
</evidence>
<dbReference type="RefSeq" id="WP_205109500.1">
    <property type="nucleotide sequence ID" value="NZ_JACJJL010000012.1"/>
</dbReference>
<keyword evidence="3" id="KW-0132">Cell division</keyword>
<evidence type="ECO:0000313" key="13">
    <source>
        <dbReference type="Proteomes" id="UP000764045"/>
    </source>
</evidence>
<dbReference type="SUPFAM" id="SSF56349">
    <property type="entry name" value="DNA breaking-rejoining enzymes"/>
    <property type="match status" value="1"/>
</dbReference>
<proteinExistence type="predicted"/>
<keyword evidence="2" id="KW-0963">Cytoplasm</keyword>
<dbReference type="Gene3D" id="1.10.443.10">
    <property type="entry name" value="Intergrase catalytic core"/>
    <property type="match status" value="1"/>
</dbReference>
<name>A0A939B563_9BACT</name>
<dbReference type="PROSITE" id="PS51898">
    <property type="entry name" value="TYR_RECOMBINASE"/>
    <property type="match status" value="1"/>
</dbReference>
<evidence type="ECO:0000259" key="10">
    <source>
        <dbReference type="PROSITE" id="PS51898"/>
    </source>
</evidence>
<evidence type="ECO:0000256" key="3">
    <source>
        <dbReference type="ARBA" id="ARBA00022618"/>
    </source>
</evidence>
<evidence type="ECO:0000256" key="9">
    <source>
        <dbReference type="PROSITE-ProRule" id="PRU01248"/>
    </source>
</evidence>
<dbReference type="GO" id="GO:0005737">
    <property type="term" value="C:cytoplasm"/>
    <property type="evidence" value="ECO:0007669"/>
    <property type="project" value="UniProtKB-SubCell"/>
</dbReference>
<dbReference type="Proteomes" id="UP000764045">
    <property type="component" value="Unassembled WGS sequence"/>
</dbReference>
<sequence>MMIEQFLDYLRYERGFSALTVQNYGKDLRAFKSYVENLDNHLSLESADSDVIRDWMESMMDRGNTATSICRRLSALRSFYRFAVSRGLVKSDPARVVKNPKVGRPLPQFLREEELDVLLDGEGMWGDSFKDVRARTVLAVFYETGIRLAELIGLDDVDVDLAGLQLRVTGKRNKQRLVPFGPGLEKTIRHYINVRDKSVARATAALFVTTKGARMNADQVRYEVKKNISRVSTLHKRTPHVLRHTFATAMINHGAGIESVQKLLGHQSLETTKVYTHTTFEQLKRVYNKALDRA</sequence>
<dbReference type="InterPro" id="IPR002104">
    <property type="entry name" value="Integrase_catalytic"/>
</dbReference>
<protein>
    <submittedName>
        <fullName evidence="12">Tyrosine-type recombinase/integrase</fullName>
    </submittedName>
</protein>
<evidence type="ECO:0000259" key="11">
    <source>
        <dbReference type="PROSITE" id="PS51900"/>
    </source>
</evidence>
<dbReference type="GO" id="GO:0051301">
    <property type="term" value="P:cell division"/>
    <property type="evidence" value="ECO:0007669"/>
    <property type="project" value="UniProtKB-KW"/>
</dbReference>
<keyword evidence="6 9" id="KW-0238">DNA-binding</keyword>
<dbReference type="PROSITE" id="PS51900">
    <property type="entry name" value="CB"/>
    <property type="match status" value="1"/>
</dbReference>
<dbReference type="InterPro" id="IPR011010">
    <property type="entry name" value="DNA_brk_join_enz"/>
</dbReference>
<accession>A0A939B563</accession>
<keyword evidence="5" id="KW-0229">DNA integration</keyword>
<gene>
    <name evidence="12" type="ORF">H6B30_08315</name>
</gene>
<dbReference type="Gene3D" id="1.10.150.130">
    <property type="match status" value="1"/>
</dbReference>
<dbReference type="Pfam" id="PF02899">
    <property type="entry name" value="Phage_int_SAM_1"/>
    <property type="match status" value="1"/>
</dbReference>
<reference evidence="12 13" key="1">
    <citation type="journal article" date="2021" name="Sci. Rep.">
        <title>The distribution of antibiotic resistance genes in chicken gut microbiota commensals.</title>
        <authorList>
            <person name="Juricova H."/>
            <person name="Matiasovicova J."/>
            <person name="Kubasova T."/>
            <person name="Cejkova D."/>
            <person name="Rychlik I."/>
        </authorList>
    </citation>
    <scope>NUCLEOTIDE SEQUENCE [LARGE SCALE GENOMIC DNA]</scope>
    <source>
        <strain evidence="12 13">An819</strain>
    </source>
</reference>
<dbReference type="AlphaFoldDB" id="A0A939B563"/>
<keyword evidence="4" id="KW-0159">Chromosome partition</keyword>
<feature type="domain" description="Tyr recombinase" evidence="10">
    <location>
        <begin position="105"/>
        <end position="288"/>
    </location>
</feature>
<evidence type="ECO:0000256" key="2">
    <source>
        <dbReference type="ARBA" id="ARBA00022490"/>
    </source>
</evidence>
<dbReference type="PANTHER" id="PTHR30349">
    <property type="entry name" value="PHAGE INTEGRASE-RELATED"/>
    <property type="match status" value="1"/>
</dbReference>
<evidence type="ECO:0000256" key="5">
    <source>
        <dbReference type="ARBA" id="ARBA00022908"/>
    </source>
</evidence>
<dbReference type="GO" id="GO:0015074">
    <property type="term" value="P:DNA integration"/>
    <property type="evidence" value="ECO:0007669"/>
    <property type="project" value="UniProtKB-KW"/>
</dbReference>
<keyword evidence="13" id="KW-1185">Reference proteome</keyword>
<dbReference type="GO" id="GO:0003677">
    <property type="term" value="F:DNA binding"/>
    <property type="evidence" value="ECO:0007669"/>
    <property type="project" value="UniProtKB-UniRule"/>
</dbReference>
<dbReference type="EMBL" id="JACJJL010000012">
    <property type="protein sequence ID" value="MBM6661752.1"/>
    <property type="molecule type" value="Genomic_DNA"/>
</dbReference>
<feature type="domain" description="Core-binding (CB)" evidence="11">
    <location>
        <begin position="1"/>
        <end position="84"/>
    </location>
</feature>
<dbReference type="InterPro" id="IPR010998">
    <property type="entry name" value="Integrase_recombinase_N"/>
</dbReference>
<dbReference type="GO" id="GO:0007059">
    <property type="term" value="P:chromosome segregation"/>
    <property type="evidence" value="ECO:0007669"/>
    <property type="project" value="UniProtKB-KW"/>
</dbReference>
<dbReference type="Pfam" id="PF00589">
    <property type="entry name" value="Phage_integrase"/>
    <property type="match status" value="1"/>
</dbReference>
<comment type="caution">
    <text evidence="12">The sequence shown here is derived from an EMBL/GenBank/DDBJ whole genome shotgun (WGS) entry which is preliminary data.</text>
</comment>
<dbReference type="GO" id="GO:0006310">
    <property type="term" value="P:DNA recombination"/>
    <property type="evidence" value="ECO:0007669"/>
    <property type="project" value="UniProtKB-KW"/>
</dbReference>